<name>A0ABU2CXI1_9EURY</name>
<keyword evidence="3" id="KW-1185">Reference proteome</keyword>
<gene>
    <name evidence="2" type="ORF">RG963_01330</name>
</gene>
<reference evidence="3" key="1">
    <citation type="submission" date="2023-07" db="EMBL/GenBank/DDBJ databases">
        <title>Whole-genome sequencing of a new Methanosarcina sp. Z-7115.</title>
        <authorList>
            <person name="Zhilina T.N."/>
            <person name="Merkel A.Y."/>
        </authorList>
    </citation>
    <scope>NUCLEOTIDE SEQUENCE [LARGE SCALE GENOMIC DNA]</scope>
    <source>
        <strain evidence="3">Z-7115</strain>
    </source>
</reference>
<dbReference type="Pfam" id="PF21805">
    <property type="entry name" value="Imm5_like"/>
    <property type="match status" value="1"/>
</dbReference>
<comment type="caution">
    <text evidence="2">The sequence shown here is derived from an EMBL/GenBank/DDBJ whole genome shotgun (WGS) entry which is preliminary data.</text>
</comment>
<evidence type="ECO:0000259" key="1">
    <source>
        <dbReference type="Pfam" id="PF21805"/>
    </source>
</evidence>
<sequence length="237" mass="27282">MSEIASHSHETGQQVPHLEFESSQNAEWHLKNKIPKNPTLDQRVKWHIEHARNCSCPPLDGEISEELKKRYMNTHQEFWIFFNRNDHKALALWAADCAEHVLPFFEEKYPEDPRPREAILTLREWINTGKFSMPVIRGTSLAAHAAAREVKEEDNAARFAARAAGQAVATAHVPTHALGPALYAFKAVAATNPTDVKGAIAKERDWQFQRLPENLREWVDFWVKQKQLKFLPKNLYN</sequence>
<protein>
    <recommendedName>
        <fullName evidence="1">Imm-5-like domain-containing protein</fullName>
    </recommendedName>
</protein>
<dbReference type="InterPro" id="IPR048667">
    <property type="entry name" value="Imm5-like"/>
</dbReference>
<organism evidence="2 3">
    <name type="scientific">Methanosarcina baikalica</name>
    <dbReference type="NCBI Taxonomy" id="3073890"/>
    <lineage>
        <taxon>Archaea</taxon>
        <taxon>Methanobacteriati</taxon>
        <taxon>Methanobacteriota</taxon>
        <taxon>Stenosarchaea group</taxon>
        <taxon>Methanomicrobia</taxon>
        <taxon>Methanosarcinales</taxon>
        <taxon>Methanosarcinaceae</taxon>
        <taxon>Methanosarcina</taxon>
    </lineage>
</organism>
<proteinExistence type="predicted"/>
<evidence type="ECO:0000313" key="2">
    <source>
        <dbReference type="EMBL" id="MDR7664447.1"/>
    </source>
</evidence>
<dbReference type="Proteomes" id="UP001246244">
    <property type="component" value="Unassembled WGS sequence"/>
</dbReference>
<evidence type="ECO:0000313" key="3">
    <source>
        <dbReference type="Proteomes" id="UP001246244"/>
    </source>
</evidence>
<dbReference type="EMBL" id="JAVKPK010000003">
    <property type="protein sequence ID" value="MDR7664447.1"/>
    <property type="molecule type" value="Genomic_DNA"/>
</dbReference>
<accession>A0ABU2CXI1</accession>
<dbReference type="RefSeq" id="WP_310574475.1">
    <property type="nucleotide sequence ID" value="NZ_JAVKPK010000003.1"/>
</dbReference>
<feature type="domain" description="Imm-5-like" evidence="1">
    <location>
        <begin position="83"/>
        <end position="213"/>
    </location>
</feature>